<dbReference type="AlphaFoldDB" id="A0A1V4HZW8"/>
<proteinExistence type="predicted"/>
<comment type="caution">
    <text evidence="2">The sequence shown here is derived from an EMBL/GenBank/DDBJ whole genome shotgun (WGS) entry which is preliminary data.</text>
</comment>
<accession>A0A1V4HZW8</accession>
<keyword evidence="1" id="KW-0472">Membrane</keyword>
<evidence type="ECO:0000313" key="2">
    <source>
        <dbReference type="EMBL" id="OPH83511.1"/>
    </source>
</evidence>
<evidence type="ECO:0000256" key="1">
    <source>
        <dbReference type="SAM" id="Phobius"/>
    </source>
</evidence>
<sequence length="59" mass="6216">MALHLIPKLASDFLRDETGATSIEYALIASGISIVIVAAVTGIGSSLKDRFDTLNGLLR</sequence>
<keyword evidence="3" id="KW-1185">Reference proteome</keyword>
<dbReference type="InterPro" id="IPR007047">
    <property type="entry name" value="Flp_Fap"/>
</dbReference>
<dbReference type="EMBL" id="MWPQ01000026">
    <property type="protein sequence ID" value="OPH83511.1"/>
    <property type="molecule type" value="Genomic_DNA"/>
</dbReference>
<name>A0A1V4HZW8_NITVU</name>
<dbReference type="Pfam" id="PF04964">
    <property type="entry name" value="Flp_Fap"/>
    <property type="match status" value="1"/>
</dbReference>
<keyword evidence="1" id="KW-0812">Transmembrane</keyword>
<organism evidence="2 3">
    <name type="scientific">Nitrobacter vulgaris</name>
    <dbReference type="NCBI Taxonomy" id="29421"/>
    <lineage>
        <taxon>Bacteria</taxon>
        <taxon>Pseudomonadati</taxon>
        <taxon>Pseudomonadota</taxon>
        <taxon>Alphaproteobacteria</taxon>
        <taxon>Hyphomicrobiales</taxon>
        <taxon>Nitrobacteraceae</taxon>
        <taxon>Nitrobacter</taxon>
    </lineage>
</organism>
<reference evidence="2 3" key="1">
    <citation type="submission" date="2017-02" db="EMBL/GenBank/DDBJ databases">
        <title>Genome sequence of the nitrite-oxidizing bacterium Nitrobacter vulgaris strain Ab1.</title>
        <authorList>
            <person name="Mellbye B.L."/>
            <person name="Davis E.W."/>
            <person name="Spieck E."/>
            <person name="Chang J.H."/>
            <person name="Bottomley P.J."/>
            <person name="Sayavedra-Soto L.A."/>
        </authorList>
    </citation>
    <scope>NUCLEOTIDE SEQUENCE [LARGE SCALE GENOMIC DNA]</scope>
    <source>
        <strain evidence="2 3">Ab1</strain>
    </source>
</reference>
<dbReference type="Proteomes" id="UP000189940">
    <property type="component" value="Unassembled WGS sequence"/>
</dbReference>
<evidence type="ECO:0000313" key="3">
    <source>
        <dbReference type="Proteomes" id="UP000189940"/>
    </source>
</evidence>
<keyword evidence="1" id="KW-1133">Transmembrane helix</keyword>
<protein>
    <submittedName>
        <fullName evidence="2">Pilus assembly protein</fullName>
    </submittedName>
</protein>
<gene>
    <name evidence="2" type="ORF">B2M20_06215</name>
</gene>
<dbReference type="STRING" id="29421.B2M20_06215"/>
<feature type="transmembrane region" description="Helical" evidence="1">
    <location>
        <begin position="25"/>
        <end position="47"/>
    </location>
</feature>